<keyword evidence="2" id="KW-1185">Reference proteome</keyword>
<name>A0A2I1CY95_ASPC2</name>
<proteinExistence type="predicted"/>
<dbReference type="AlphaFoldDB" id="A0A2I1CY95"/>
<dbReference type="RefSeq" id="XP_024691185.1">
    <property type="nucleotide sequence ID" value="XM_024832988.1"/>
</dbReference>
<evidence type="ECO:0000313" key="2">
    <source>
        <dbReference type="Proteomes" id="UP000234254"/>
    </source>
</evidence>
<organism evidence="1 2">
    <name type="scientific">Aspergillus campestris (strain IBT 28561)</name>
    <dbReference type="NCBI Taxonomy" id="1392248"/>
    <lineage>
        <taxon>Eukaryota</taxon>
        <taxon>Fungi</taxon>
        <taxon>Dikarya</taxon>
        <taxon>Ascomycota</taxon>
        <taxon>Pezizomycotina</taxon>
        <taxon>Eurotiomycetes</taxon>
        <taxon>Eurotiomycetidae</taxon>
        <taxon>Eurotiales</taxon>
        <taxon>Aspergillaceae</taxon>
        <taxon>Aspergillus</taxon>
        <taxon>Aspergillus subgen. Circumdati</taxon>
    </lineage>
</organism>
<dbReference type="Proteomes" id="UP000234254">
    <property type="component" value="Unassembled WGS sequence"/>
</dbReference>
<protein>
    <submittedName>
        <fullName evidence="1">Uncharacterized protein</fullName>
    </submittedName>
</protein>
<accession>A0A2I1CY95</accession>
<reference evidence="1" key="1">
    <citation type="submission" date="2016-12" db="EMBL/GenBank/DDBJ databases">
        <title>The genomes of Aspergillus section Nigri reveals drivers in fungal speciation.</title>
        <authorList>
            <consortium name="DOE Joint Genome Institute"/>
            <person name="Vesth T.C."/>
            <person name="Nybo J."/>
            <person name="Theobald S."/>
            <person name="Brandl J."/>
            <person name="Frisvad J.C."/>
            <person name="Nielsen K.F."/>
            <person name="Lyhne E.K."/>
            <person name="Kogle M.E."/>
            <person name="Kuo A."/>
            <person name="Riley R."/>
            <person name="Clum A."/>
            <person name="Nolan M."/>
            <person name="Lipzen A."/>
            <person name="Salamov A."/>
            <person name="Henrissat B."/>
            <person name="Wiebenga A."/>
            <person name="De vries R.P."/>
            <person name="Grigoriev I.V."/>
            <person name="Mortensen U.H."/>
            <person name="Andersen M.R."/>
            <person name="Baker S.E."/>
        </authorList>
    </citation>
    <scope>NUCLEOTIDE SEQUENCE</scope>
    <source>
        <strain evidence="1">IBT 28561</strain>
    </source>
</reference>
<dbReference type="EMBL" id="MSFM01000009">
    <property type="protein sequence ID" value="PKY02591.1"/>
    <property type="molecule type" value="Genomic_DNA"/>
</dbReference>
<dbReference type="VEuPathDB" id="FungiDB:P168DRAFT_186934"/>
<gene>
    <name evidence="1" type="ORF">P168DRAFT_186934</name>
</gene>
<evidence type="ECO:0000313" key="1">
    <source>
        <dbReference type="EMBL" id="PKY02591.1"/>
    </source>
</evidence>
<comment type="caution">
    <text evidence="1">The sequence shown here is derived from an EMBL/GenBank/DDBJ whole genome shotgun (WGS) entry which is preliminary data.</text>
</comment>
<sequence length="170" mass="19767">MDGEGLYDNNKNILRMRSPSHHYNYHEEKRGKKVSNCWRLFWRPGRTNESASMAPSGPYRRVGVRSRRAEVRITNCVRIMSHVRTLDIRIRAGDPCQKTPFFFIPFFHPEEAIRQSELGAIESMNAVDARIMNGRLCPAELIGRRISRIRIRAMGSERSATKRGQFMLIF</sequence>
<dbReference type="GeneID" id="36540512"/>